<keyword evidence="6 8" id="KW-0067">ATP-binding</keyword>
<evidence type="ECO:0000259" key="9">
    <source>
        <dbReference type="Pfam" id="PF00586"/>
    </source>
</evidence>
<feature type="binding site" evidence="8">
    <location>
        <position position="724"/>
    </location>
    <ligand>
        <name>ATP</name>
        <dbReference type="ChEBI" id="CHEBI:30616"/>
    </ligand>
</feature>
<feature type="domain" description="PurM-like C-terminal" evidence="10">
    <location>
        <begin position="803"/>
        <end position="951"/>
    </location>
</feature>
<keyword evidence="3 8" id="KW-0479">Metal-binding</keyword>
<dbReference type="Pfam" id="PF02769">
    <property type="entry name" value="AIRS_C"/>
    <property type="match status" value="2"/>
</dbReference>
<dbReference type="InterPro" id="IPR010918">
    <property type="entry name" value="PurM-like_C_dom"/>
</dbReference>
<keyword evidence="1 8" id="KW-0963">Cytoplasm</keyword>
<feature type="binding site" evidence="8">
    <location>
        <position position="305"/>
    </location>
    <ligand>
        <name>ATP</name>
        <dbReference type="ChEBI" id="CHEBI:30616"/>
    </ligand>
</feature>
<accession>A0A518BK33</accession>
<dbReference type="InterPro" id="IPR041609">
    <property type="entry name" value="PurL_linker"/>
</dbReference>
<keyword evidence="14" id="KW-1185">Reference proteome</keyword>
<evidence type="ECO:0000256" key="7">
    <source>
        <dbReference type="ARBA" id="ARBA00022842"/>
    </source>
</evidence>
<sequence length="977" mass="103010">MSHPAPAALPDAWRVEVFRSQDRPDPDGEQTLAAALELGLELGLEPIEGLRLGRGYLLPPELSQAAVETIARELLADPVVDTPRITAPGGHPEVPAGVHRVLVAPQPGVMDPVATAVGRALVRDGHLAEYSTGTVATFRAWELTGAVDRAGLETLGRRLLANETIDTLRFDSEDLPYVQPGGSGHRGSVEVPLRALDDDALLALSREGQLSLDLAEMQTVRDHYAALGREPSALELETIAQTWSEHCKHKTLCGLIDFEGERIDNLLRSTIGAATRTIDAPWCLSVFEDNAGIVEFEGDQAVCIKVETHNHPSAIDPFGGAGTGIGGVIRDVLGAGLGAEPIANIDAFFVGPLDLPADEVPKGTMHPRRILRGVVDGVRQYGNCMGIPTVTGGLWHHKGYTANPLVYAGTVGLMPSSMAHKQVAAGDAIVAVGGRTGRDGIHGATFSSIELSEHSETESSHAVQIGDPITEKGVLDTLLRARDAGLYRGITDCGAGGFSSAVGEMGEHCGADVELDRVPLKYPGLSSHEVWISEAQERMVLSVPPEKLEACLAVFAAEDVEAVVIGHFTDTGKLVVRDGDEVVGELDMQFLHKGNPRTVRQAAWVAPDVADPGVPTSTDPQAELLALLAHPNLCSREWIVRQYDHEVQGRSAIKPMVGPAGDGPGDAAVIQPLAESTRGLALAVGANPLQGRLDPWAMAAAGIDEALRNVVSVGADPERAVLLDNFSWGNCNEPDRLGSLVLAARACHDVALAFRAPFVSGKDSLNNEYRVGDRTLSIPPTLLITAMAPVPDLRRAVTMDLKRAGNRLYLVGETAADLGGSHWFDVLGLDGGRVPRPDLERAPAQMRALHGAIAAGRVRACHDLSEGGLAVAAAEMAFAGRCGARVALGSVPLAADLPGAADGDAVALFSESCTRFLVEVEPDHAAGFEQALAGFPCASVGEVTDDGRLELLGRDGATLVDLDVEQLRQAHTGGFRG</sequence>
<evidence type="ECO:0000259" key="12">
    <source>
        <dbReference type="Pfam" id="PF22689"/>
    </source>
</evidence>
<evidence type="ECO:0000256" key="1">
    <source>
        <dbReference type="ARBA" id="ARBA00022490"/>
    </source>
</evidence>
<feature type="binding site" evidence="8">
    <location>
        <position position="331"/>
    </location>
    <ligand>
        <name>Mg(2+)</name>
        <dbReference type="ChEBI" id="CHEBI:18420"/>
        <label>2</label>
    </ligand>
</feature>
<feature type="domain" description="FGAR-AT PurM N-terminal-like" evidence="12">
    <location>
        <begin position="636"/>
        <end position="789"/>
    </location>
</feature>
<dbReference type="Pfam" id="PF18072">
    <property type="entry name" value="FGAR-AT_linker"/>
    <property type="match status" value="1"/>
</dbReference>
<feature type="domain" description="Phosphoribosylformylglycinamidine synthase linker" evidence="11">
    <location>
        <begin position="203"/>
        <end position="250"/>
    </location>
</feature>
<evidence type="ECO:0000259" key="10">
    <source>
        <dbReference type="Pfam" id="PF02769"/>
    </source>
</evidence>
<comment type="similarity">
    <text evidence="8">Belongs to the FGAMS family.</text>
</comment>
<dbReference type="GO" id="GO:0005524">
    <property type="term" value="F:ATP binding"/>
    <property type="evidence" value="ECO:0007669"/>
    <property type="project" value="UniProtKB-UniRule"/>
</dbReference>
<evidence type="ECO:0000256" key="2">
    <source>
        <dbReference type="ARBA" id="ARBA00022598"/>
    </source>
</evidence>
<dbReference type="GO" id="GO:0000287">
    <property type="term" value="F:magnesium ion binding"/>
    <property type="evidence" value="ECO:0007669"/>
    <property type="project" value="UniProtKB-UniRule"/>
</dbReference>
<gene>
    <name evidence="8 13" type="primary">purL</name>
    <name evidence="13" type="ORF">Pla133_24180</name>
</gene>
<dbReference type="SUPFAM" id="SSF55326">
    <property type="entry name" value="PurM N-terminal domain-like"/>
    <property type="match status" value="2"/>
</dbReference>
<dbReference type="HAMAP" id="MF_00420">
    <property type="entry name" value="PurL_2"/>
    <property type="match status" value="1"/>
</dbReference>
<dbReference type="Gene3D" id="3.90.650.10">
    <property type="entry name" value="PurM-like C-terminal domain"/>
    <property type="match status" value="2"/>
</dbReference>
<comment type="caution">
    <text evidence="8">Lacks conserved residue(s) required for the propagation of feature annotation.</text>
</comment>
<dbReference type="Pfam" id="PF22689">
    <property type="entry name" value="FGAR-AT_PurM_N-like"/>
    <property type="match status" value="1"/>
</dbReference>
<evidence type="ECO:0000256" key="8">
    <source>
        <dbReference type="HAMAP-Rule" id="MF_00420"/>
    </source>
</evidence>
<dbReference type="Pfam" id="PF00586">
    <property type="entry name" value="AIRS"/>
    <property type="match status" value="1"/>
</dbReference>
<dbReference type="AlphaFoldDB" id="A0A518BK33"/>
<comment type="function">
    <text evidence="8">Part of the phosphoribosylformylglycinamidine synthase complex involved in the purines biosynthetic pathway. Catalyzes the ATP-dependent conversion of formylglycinamide ribonucleotide (FGAR) and glutamine to yield formylglycinamidine ribonucleotide (FGAM) and glutamate. The FGAM synthase complex is composed of three subunits. PurQ produces an ammonia molecule by converting glutamine to glutamate. PurL transfers the ammonia molecule to FGAR to form FGAM in an ATP-dependent manner. PurS interacts with PurQ and PurL and is thought to assist in the transfer of the ammonia molecule from PurQ to PurL.</text>
</comment>
<dbReference type="Gene3D" id="3.30.1330.10">
    <property type="entry name" value="PurM-like, N-terminal domain"/>
    <property type="match status" value="2"/>
</dbReference>
<dbReference type="PANTHER" id="PTHR43555:SF1">
    <property type="entry name" value="PHOSPHORIBOSYLFORMYLGLYCINAMIDINE SYNTHASE SUBUNIT PURL"/>
    <property type="match status" value="1"/>
</dbReference>
<dbReference type="GO" id="GO:0005737">
    <property type="term" value="C:cytoplasm"/>
    <property type="evidence" value="ECO:0007669"/>
    <property type="project" value="UniProtKB-SubCell"/>
</dbReference>
<evidence type="ECO:0000256" key="6">
    <source>
        <dbReference type="ARBA" id="ARBA00022840"/>
    </source>
</evidence>
<evidence type="ECO:0000313" key="14">
    <source>
        <dbReference type="Proteomes" id="UP000316921"/>
    </source>
</evidence>
<feature type="binding site" evidence="8">
    <location>
        <position position="464"/>
    </location>
    <ligand>
        <name>substrate</name>
    </ligand>
</feature>
<dbReference type="PANTHER" id="PTHR43555">
    <property type="entry name" value="PHOSPHORIBOSYLFORMYLGLYCINAMIDINE SYNTHASE SUBUNIT PURL"/>
    <property type="match status" value="1"/>
</dbReference>
<keyword evidence="4 8" id="KW-0547">Nucleotide-binding</keyword>
<comment type="catalytic activity">
    <reaction evidence="8">
        <text>N(2)-formyl-N(1)-(5-phospho-beta-D-ribosyl)glycinamide + L-glutamine + ATP + H2O = 2-formamido-N(1)-(5-O-phospho-beta-D-ribosyl)acetamidine + L-glutamate + ADP + phosphate + H(+)</text>
        <dbReference type="Rhea" id="RHEA:17129"/>
        <dbReference type="ChEBI" id="CHEBI:15377"/>
        <dbReference type="ChEBI" id="CHEBI:15378"/>
        <dbReference type="ChEBI" id="CHEBI:29985"/>
        <dbReference type="ChEBI" id="CHEBI:30616"/>
        <dbReference type="ChEBI" id="CHEBI:43474"/>
        <dbReference type="ChEBI" id="CHEBI:58359"/>
        <dbReference type="ChEBI" id="CHEBI:147286"/>
        <dbReference type="ChEBI" id="CHEBI:147287"/>
        <dbReference type="ChEBI" id="CHEBI:456216"/>
        <dbReference type="EC" id="6.3.5.3"/>
    </reaction>
</comment>
<feature type="binding site" evidence="8">
    <location>
        <position position="330"/>
    </location>
    <ligand>
        <name>substrate</name>
    </ligand>
</feature>
<name>A0A518BK33_9BACT</name>
<dbReference type="InterPro" id="IPR036676">
    <property type="entry name" value="PurM-like_C_sf"/>
</dbReference>
<dbReference type="SUPFAM" id="SSF82697">
    <property type="entry name" value="PurS-like"/>
    <property type="match status" value="1"/>
</dbReference>
<feature type="binding site" evidence="8">
    <location>
        <position position="761"/>
    </location>
    <ligand>
        <name>ATP</name>
        <dbReference type="ChEBI" id="CHEBI:30616"/>
    </ligand>
</feature>
<dbReference type="InterPro" id="IPR016188">
    <property type="entry name" value="PurM-like_N"/>
</dbReference>
<dbReference type="InterPro" id="IPR010074">
    <property type="entry name" value="PRibForGlyAmidine_synth_PurL"/>
</dbReference>
<dbReference type="InterPro" id="IPR055181">
    <property type="entry name" value="FGAR-AT_PurM_N-like"/>
</dbReference>
<dbReference type="EMBL" id="CP036287">
    <property type="protein sequence ID" value="QDU67336.1"/>
    <property type="molecule type" value="Genomic_DNA"/>
</dbReference>
<feature type="active site" evidence="8">
    <location>
        <position position="246"/>
    </location>
</feature>
<feature type="binding site" evidence="8">
    <location>
        <position position="764"/>
    </location>
    <ligand>
        <name>substrate</name>
    </ligand>
</feature>
<feature type="binding site" evidence="8">
    <location>
        <position position="492"/>
    </location>
    <ligand>
        <name>Mg(2+)</name>
        <dbReference type="ChEBI" id="CHEBI:18420"/>
        <label>2</label>
    </ligand>
</feature>
<feature type="active site" description="Proton acceptor" evidence="8">
    <location>
        <position position="309"/>
    </location>
</feature>
<keyword evidence="2 8" id="KW-0436">Ligase</keyword>
<organism evidence="13 14">
    <name type="scientific">Engelhardtia mirabilis</name>
    <dbReference type="NCBI Taxonomy" id="2528011"/>
    <lineage>
        <taxon>Bacteria</taxon>
        <taxon>Pseudomonadati</taxon>
        <taxon>Planctomycetota</taxon>
        <taxon>Planctomycetia</taxon>
        <taxon>Planctomycetia incertae sedis</taxon>
        <taxon>Engelhardtia</taxon>
    </lineage>
</organism>
<dbReference type="UniPathway" id="UPA00074">
    <property type="reaction ID" value="UER00128"/>
</dbReference>
<dbReference type="RefSeq" id="WP_145065400.1">
    <property type="nucleotide sequence ID" value="NZ_CP036287.1"/>
</dbReference>
<feature type="domain" description="PurM-like N-terminal" evidence="9">
    <location>
        <begin position="289"/>
        <end position="414"/>
    </location>
</feature>
<evidence type="ECO:0000313" key="13">
    <source>
        <dbReference type="EMBL" id="QDU67336.1"/>
    </source>
</evidence>
<evidence type="ECO:0000259" key="11">
    <source>
        <dbReference type="Pfam" id="PF18072"/>
    </source>
</evidence>
<dbReference type="CDD" id="cd02203">
    <property type="entry name" value="PurL_repeat1"/>
    <property type="match status" value="1"/>
</dbReference>
<dbReference type="SUPFAM" id="SSF56042">
    <property type="entry name" value="PurM C-terminal domain-like"/>
    <property type="match status" value="2"/>
</dbReference>
<reference evidence="13 14" key="1">
    <citation type="submission" date="2019-02" db="EMBL/GenBank/DDBJ databases">
        <title>Deep-cultivation of Planctomycetes and their phenomic and genomic characterization uncovers novel biology.</title>
        <authorList>
            <person name="Wiegand S."/>
            <person name="Jogler M."/>
            <person name="Boedeker C."/>
            <person name="Pinto D."/>
            <person name="Vollmers J."/>
            <person name="Rivas-Marin E."/>
            <person name="Kohn T."/>
            <person name="Peeters S.H."/>
            <person name="Heuer A."/>
            <person name="Rast P."/>
            <person name="Oberbeckmann S."/>
            <person name="Bunk B."/>
            <person name="Jeske O."/>
            <person name="Meyerdierks A."/>
            <person name="Storesund J.E."/>
            <person name="Kallscheuer N."/>
            <person name="Luecker S."/>
            <person name="Lage O.M."/>
            <person name="Pohl T."/>
            <person name="Merkel B.J."/>
            <person name="Hornburger P."/>
            <person name="Mueller R.-W."/>
            <person name="Bruemmer F."/>
            <person name="Labrenz M."/>
            <person name="Spormann A.M."/>
            <person name="Op den Camp H."/>
            <person name="Overmann J."/>
            <person name="Amann R."/>
            <person name="Jetten M.S.M."/>
            <person name="Mascher T."/>
            <person name="Medema M.H."/>
            <person name="Devos D.P."/>
            <person name="Kaster A.-K."/>
            <person name="Ovreas L."/>
            <person name="Rohde M."/>
            <person name="Galperin M.Y."/>
            <person name="Jogler C."/>
        </authorList>
    </citation>
    <scope>NUCLEOTIDE SEQUENCE [LARGE SCALE GENOMIC DNA]</scope>
    <source>
        <strain evidence="13 14">Pla133</strain>
    </source>
</reference>
<dbReference type="CDD" id="cd02204">
    <property type="entry name" value="PurL_repeat2"/>
    <property type="match status" value="1"/>
</dbReference>
<feature type="binding site" evidence="8">
    <location>
        <position position="307"/>
    </location>
    <ligand>
        <name>Mg(2+)</name>
        <dbReference type="ChEBI" id="CHEBI:18420"/>
        <label>1</label>
    </ligand>
</feature>
<dbReference type="EC" id="6.3.5.3" evidence="8"/>
<dbReference type="InterPro" id="IPR036921">
    <property type="entry name" value="PurM-like_N_sf"/>
</dbReference>
<keyword evidence="5 8" id="KW-0658">Purine biosynthesis</keyword>
<dbReference type="Gene3D" id="3.30.1280.10">
    <property type="entry name" value="Phosphoribosylformylglycinamidine synthase subunit PurS"/>
    <property type="match status" value="1"/>
</dbReference>
<proteinExistence type="inferred from homology"/>
<dbReference type="KEGG" id="pbap:Pla133_24180"/>
<feature type="domain" description="PurM-like C-terminal" evidence="10">
    <location>
        <begin position="425"/>
        <end position="577"/>
    </location>
</feature>
<protein>
    <recommendedName>
        <fullName evidence="8">Phosphoribosylformylglycinamidine synthase subunit PurL</fullName>
        <shortName evidence="8">FGAM synthase</shortName>
        <ecNumber evidence="8">6.3.5.3</ecNumber>
    </recommendedName>
    <alternativeName>
        <fullName evidence="8">Formylglycinamide ribonucleotide amidotransferase subunit II</fullName>
        <shortName evidence="8">FGAR amidotransferase II</shortName>
        <shortName evidence="8">FGAR-AT II</shortName>
    </alternativeName>
    <alternativeName>
        <fullName evidence="8">Glutamine amidotransferase PurL</fullName>
    </alternativeName>
    <alternativeName>
        <fullName evidence="8">Phosphoribosylformylglycinamidine synthase subunit II</fullName>
    </alternativeName>
</protein>
<dbReference type="Gene3D" id="1.10.8.750">
    <property type="entry name" value="Phosphoribosylformylglycinamidine synthase, linker domain"/>
    <property type="match status" value="1"/>
</dbReference>
<comment type="subcellular location">
    <subcellularLocation>
        <location evidence="8">Cytoplasm</location>
    </subcellularLocation>
</comment>
<dbReference type="NCBIfam" id="TIGR01736">
    <property type="entry name" value="FGAM_synth_II"/>
    <property type="match status" value="1"/>
</dbReference>
<evidence type="ECO:0000256" key="5">
    <source>
        <dbReference type="ARBA" id="ARBA00022755"/>
    </source>
</evidence>
<evidence type="ECO:0000256" key="4">
    <source>
        <dbReference type="ARBA" id="ARBA00022741"/>
    </source>
</evidence>
<comment type="subunit">
    <text evidence="8">Monomer. Part of the FGAM synthase complex composed of 1 PurL, 1 PurQ and 2 PurS subunits.</text>
</comment>
<dbReference type="GO" id="GO:0006189">
    <property type="term" value="P:'de novo' IMP biosynthetic process"/>
    <property type="evidence" value="ECO:0007669"/>
    <property type="project" value="UniProtKB-UniRule"/>
</dbReference>
<dbReference type="InterPro" id="IPR036604">
    <property type="entry name" value="PurS-like_sf"/>
</dbReference>
<evidence type="ECO:0000256" key="3">
    <source>
        <dbReference type="ARBA" id="ARBA00022723"/>
    </source>
</evidence>
<dbReference type="Proteomes" id="UP000316921">
    <property type="component" value="Chromosome"/>
</dbReference>
<keyword evidence="7 8" id="KW-0460">Magnesium</keyword>
<dbReference type="GO" id="GO:0004642">
    <property type="term" value="F:phosphoribosylformylglycinamidine synthase activity"/>
    <property type="evidence" value="ECO:0007669"/>
    <property type="project" value="UniProtKB-UniRule"/>
</dbReference>
<comment type="pathway">
    <text evidence="8">Purine metabolism; IMP biosynthesis via de novo pathway; 5-amino-1-(5-phospho-D-ribosyl)imidazole from N(2)-formyl-N(1)-(5-phospho-D-ribosyl)glycinamide: step 1/2.</text>
</comment>